<dbReference type="RefSeq" id="WP_151167261.1">
    <property type="nucleotide sequence ID" value="NZ_WACR01000004.1"/>
</dbReference>
<dbReference type="PANTHER" id="PTHR21047">
    <property type="entry name" value="DTDP-6-DEOXY-D-GLUCOSE-3,5 EPIMERASE"/>
    <property type="match status" value="1"/>
</dbReference>
<evidence type="ECO:0000256" key="4">
    <source>
        <dbReference type="ARBA" id="ARBA00019595"/>
    </source>
</evidence>
<comment type="catalytic activity">
    <reaction evidence="1">
        <text>dTDP-4-dehydro-6-deoxy-alpha-D-glucose = dTDP-4-dehydro-beta-L-rhamnose</text>
        <dbReference type="Rhea" id="RHEA:16969"/>
        <dbReference type="ChEBI" id="CHEBI:57649"/>
        <dbReference type="ChEBI" id="CHEBI:62830"/>
        <dbReference type="EC" id="5.1.3.13"/>
    </reaction>
</comment>
<reference evidence="9 10" key="1">
    <citation type="submission" date="2019-09" db="EMBL/GenBank/DDBJ databases">
        <title>Genomes of Cryomorphaceae.</title>
        <authorList>
            <person name="Bowman J.P."/>
        </authorList>
    </citation>
    <scope>NUCLEOTIDE SEQUENCE [LARGE SCALE GENOMIC DNA]</scope>
    <source>
        <strain evidence="9 10">KCTC 52047</strain>
    </source>
</reference>
<dbReference type="InterPro" id="IPR000888">
    <property type="entry name" value="RmlC-like"/>
</dbReference>
<dbReference type="PANTHER" id="PTHR21047:SF2">
    <property type="entry name" value="THYMIDINE DIPHOSPHO-4-KETO-RHAMNOSE 3,5-EPIMERASE"/>
    <property type="match status" value="1"/>
</dbReference>
<evidence type="ECO:0000313" key="10">
    <source>
        <dbReference type="Proteomes" id="UP000435357"/>
    </source>
</evidence>
<feature type="active site" description="Proton donor" evidence="8">
    <location>
        <position position="132"/>
    </location>
</feature>
<dbReference type="Gene3D" id="2.60.120.10">
    <property type="entry name" value="Jelly Rolls"/>
    <property type="match status" value="1"/>
</dbReference>
<accession>A0A6N6MC92</accession>
<dbReference type="InterPro" id="IPR011051">
    <property type="entry name" value="RmlC_Cupin_sf"/>
</dbReference>
<evidence type="ECO:0000256" key="2">
    <source>
        <dbReference type="ARBA" id="ARBA00001997"/>
    </source>
</evidence>
<evidence type="ECO:0000313" key="9">
    <source>
        <dbReference type="EMBL" id="KAB1064934.1"/>
    </source>
</evidence>
<evidence type="ECO:0000256" key="6">
    <source>
        <dbReference type="ARBA" id="ARBA00031424"/>
    </source>
</evidence>
<dbReference type="Proteomes" id="UP000435357">
    <property type="component" value="Unassembled WGS sequence"/>
</dbReference>
<dbReference type="OrthoDB" id="9800680at2"/>
<evidence type="ECO:0000256" key="7">
    <source>
        <dbReference type="ARBA" id="ARBA00033311"/>
    </source>
</evidence>
<dbReference type="EMBL" id="WACR01000004">
    <property type="protein sequence ID" value="KAB1064934.1"/>
    <property type="molecule type" value="Genomic_DNA"/>
</dbReference>
<keyword evidence="10" id="KW-1185">Reference proteome</keyword>
<dbReference type="GO" id="GO:0005829">
    <property type="term" value="C:cytosol"/>
    <property type="evidence" value="ECO:0007669"/>
    <property type="project" value="TreeGrafter"/>
</dbReference>
<gene>
    <name evidence="9" type="ORF">F3059_06155</name>
</gene>
<evidence type="ECO:0000256" key="8">
    <source>
        <dbReference type="PIRSR" id="PIRSR600888-1"/>
    </source>
</evidence>
<dbReference type="InterPro" id="IPR014710">
    <property type="entry name" value="RmlC-like_jellyroll"/>
</dbReference>
<evidence type="ECO:0000256" key="3">
    <source>
        <dbReference type="ARBA" id="ARBA00012098"/>
    </source>
</evidence>
<sequence>MKNKIATEIAGVFKIELFHVGDDRGSFTKVFHGPSMKDWELPFELAESYFSVSQKGVVRGMHFQIPPEDHEKIVYCNTGKLNDVLLDIREDSPTFGKSISLPLGGSDRYAVYVPKGIAHGFEVLEDNTMMTYLVSSAHAPECDKGILWNSFNHDWETQNPTLSQRDQEFPSFENFKTPF</sequence>
<comment type="caution">
    <text evidence="9">The sequence shown here is derived from an EMBL/GenBank/DDBJ whole genome shotgun (WGS) entry which is preliminary data.</text>
</comment>
<dbReference type="SUPFAM" id="SSF51182">
    <property type="entry name" value="RmlC-like cupins"/>
    <property type="match status" value="1"/>
</dbReference>
<comment type="function">
    <text evidence="2">Catalyzes the epimerization of the C3' and C5'positions of dTDP-6-deoxy-D-xylo-4-hexulose, forming dTDP-6-deoxy-L-lyxo-4-hexulose.</text>
</comment>
<dbReference type="CDD" id="cd00438">
    <property type="entry name" value="cupin_RmlC"/>
    <property type="match status" value="1"/>
</dbReference>
<dbReference type="AlphaFoldDB" id="A0A6N6MC92"/>
<evidence type="ECO:0000256" key="5">
    <source>
        <dbReference type="ARBA" id="ARBA00029758"/>
    </source>
</evidence>
<dbReference type="GO" id="GO:0000271">
    <property type="term" value="P:polysaccharide biosynthetic process"/>
    <property type="evidence" value="ECO:0007669"/>
    <property type="project" value="TreeGrafter"/>
</dbReference>
<feature type="active site" description="Proton acceptor" evidence="8">
    <location>
        <position position="62"/>
    </location>
</feature>
<dbReference type="GO" id="GO:0019305">
    <property type="term" value="P:dTDP-rhamnose biosynthetic process"/>
    <property type="evidence" value="ECO:0007669"/>
    <property type="project" value="TreeGrafter"/>
</dbReference>
<dbReference type="EC" id="5.1.3.13" evidence="3"/>
<name>A0A6N6MC92_9FLAO</name>
<proteinExistence type="predicted"/>
<protein>
    <recommendedName>
        <fullName evidence="4">dTDP-4-dehydrorhamnose 3,5-epimerase</fullName>
        <ecNumber evidence="3">5.1.3.13</ecNumber>
    </recommendedName>
    <alternativeName>
        <fullName evidence="6">Thymidine diphospho-4-keto-rhamnose 3,5-epimerase</fullName>
    </alternativeName>
    <alternativeName>
        <fullName evidence="5">dTDP-4-keto-6-deoxyglucose 3,5-epimerase</fullName>
    </alternativeName>
    <alternativeName>
        <fullName evidence="7">dTDP-6-deoxy-D-xylo-4-hexulose 3,5-epimerase</fullName>
    </alternativeName>
</protein>
<organism evidence="9 10">
    <name type="scientific">Salibacter halophilus</name>
    <dbReference type="NCBI Taxonomy" id="1803916"/>
    <lineage>
        <taxon>Bacteria</taxon>
        <taxon>Pseudomonadati</taxon>
        <taxon>Bacteroidota</taxon>
        <taxon>Flavobacteriia</taxon>
        <taxon>Flavobacteriales</taxon>
        <taxon>Salibacteraceae</taxon>
        <taxon>Salibacter</taxon>
    </lineage>
</organism>
<dbReference type="GO" id="GO:0008830">
    <property type="term" value="F:dTDP-4-dehydrorhamnose 3,5-epimerase activity"/>
    <property type="evidence" value="ECO:0007669"/>
    <property type="project" value="UniProtKB-EC"/>
</dbReference>
<evidence type="ECO:0000256" key="1">
    <source>
        <dbReference type="ARBA" id="ARBA00001298"/>
    </source>
</evidence>
<dbReference type="Pfam" id="PF00908">
    <property type="entry name" value="dTDP_sugar_isom"/>
    <property type="match status" value="1"/>
</dbReference>